<feature type="transmembrane region" description="Helical" evidence="2">
    <location>
        <begin position="70"/>
        <end position="87"/>
    </location>
</feature>
<dbReference type="Proteomes" id="UP000679260">
    <property type="component" value="Chromosome"/>
</dbReference>
<keyword evidence="2" id="KW-1133">Transmembrane helix</keyword>
<dbReference type="Pfam" id="PF05016">
    <property type="entry name" value="ParE_toxin"/>
    <property type="match status" value="1"/>
</dbReference>
<evidence type="ECO:0000313" key="4">
    <source>
        <dbReference type="Proteomes" id="UP000679260"/>
    </source>
</evidence>
<evidence type="ECO:0000256" key="1">
    <source>
        <dbReference type="ARBA" id="ARBA00022649"/>
    </source>
</evidence>
<dbReference type="EMBL" id="AP022322">
    <property type="protein sequence ID" value="BBU37110.1"/>
    <property type="molecule type" value="Genomic_DNA"/>
</dbReference>
<dbReference type="InterPro" id="IPR035093">
    <property type="entry name" value="RelE/ParE_toxin_dom_sf"/>
</dbReference>
<evidence type="ECO:0000256" key="2">
    <source>
        <dbReference type="SAM" id="Phobius"/>
    </source>
</evidence>
<evidence type="ECO:0008006" key="5">
    <source>
        <dbReference type="Google" id="ProtNLM"/>
    </source>
</evidence>
<dbReference type="InterPro" id="IPR007712">
    <property type="entry name" value="RelE/ParE_toxin"/>
</dbReference>
<evidence type="ECO:0000313" key="3">
    <source>
        <dbReference type="EMBL" id="BBU37110.1"/>
    </source>
</evidence>
<organism evidence="3 4">
    <name type="scientific">Veillonella orientalis</name>
    <dbReference type="NCBI Taxonomy" id="2682455"/>
    <lineage>
        <taxon>Bacteria</taxon>
        <taxon>Bacillati</taxon>
        <taxon>Bacillota</taxon>
        <taxon>Negativicutes</taxon>
        <taxon>Veillonellales</taxon>
        <taxon>Veillonellaceae</taxon>
        <taxon>Veillonella</taxon>
    </lineage>
</organism>
<dbReference type="RefSeq" id="WP_213467282.1">
    <property type="nucleotide sequence ID" value="NZ_AP022322.1"/>
</dbReference>
<keyword evidence="2" id="KW-0812">Transmembrane</keyword>
<accession>A0ABM7HJ36</accession>
<sequence length="104" mass="12558">MRYTIILTPTAKSDIVNLKLSLKQRFIDTAFIQKELSQIYQKICSLSIFPERYPIVDSKEKYRKLSYKKYLILYKVIGNYIYIFYIRPSRMNILQELQDNQNHP</sequence>
<protein>
    <recommendedName>
        <fullName evidence="5">Type II toxin-antitoxin system RelE/ParE family toxin</fullName>
    </recommendedName>
</protein>
<keyword evidence="4" id="KW-1185">Reference proteome</keyword>
<dbReference type="Gene3D" id="3.30.2310.20">
    <property type="entry name" value="RelE-like"/>
    <property type="match status" value="1"/>
</dbReference>
<keyword evidence="1" id="KW-1277">Toxin-antitoxin system</keyword>
<proteinExistence type="predicted"/>
<reference evidence="3 4" key="1">
    <citation type="submission" date="2020-01" db="EMBL/GenBank/DDBJ databases">
        <title>Veillonella burapaensis sp. nov., anaerobic, Gram-stain-negative coccus isolated from saliva of a Thai child.</title>
        <authorList>
            <person name="Mashima I."/>
            <person name="Theodorea C."/>
            <person name="Nakazawa F."/>
            <person name="Thaweboon B."/>
            <person name="Thaweboon S."/>
            <person name="Tamai R."/>
            <person name="Kiyoura Y."/>
        </authorList>
    </citation>
    <scope>NUCLEOTIDE SEQUENCE [LARGE SCALE GENOMIC DNA]</scope>
    <source>
        <strain evidence="3 4">S12025-13</strain>
    </source>
</reference>
<name>A0ABM7HJ36_9FIRM</name>
<keyword evidence="2" id="KW-0472">Membrane</keyword>
<gene>
    <name evidence="3" type="ORF">VEIS1202513_16310</name>
</gene>